<accession>F8L6Y9</accession>
<dbReference type="KEGG" id="sng:SNE_A06220"/>
<evidence type="ECO:0000313" key="2">
    <source>
        <dbReference type="Proteomes" id="UP000000496"/>
    </source>
</evidence>
<dbReference type="EMBL" id="FR872582">
    <property type="protein sequence ID" value="CCB88499.1"/>
    <property type="molecule type" value="Genomic_DNA"/>
</dbReference>
<sequence length="26" mass="3202">MFIFPLKKKRFEQGLYQGKSTRDVQR</sequence>
<dbReference type="HOGENOM" id="CLU_3417050_0_0_0"/>
<proteinExistence type="predicted"/>
<organism evidence="1 2">
    <name type="scientific">Simkania negevensis (strain ATCC VR-1471 / DSM 27360 / Z)</name>
    <dbReference type="NCBI Taxonomy" id="331113"/>
    <lineage>
        <taxon>Bacteria</taxon>
        <taxon>Pseudomonadati</taxon>
        <taxon>Chlamydiota</taxon>
        <taxon>Chlamydiia</taxon>
        <taxon>Parachlamydiales</taxon>
        <taxon>Simkaniaceae</taxon>
        <taxon>Simkania</taxon>
    </lineage>
</organism>
<evidence type="ECO:0000313" key="1">
    <source>
        <dbReference type="EMBL" id="CCB88499.1"/>
    </source>
</evidence>
<gene>
    <name evidence="1" type="ordered locus">SNE_A06220</name>
</gene>
<reference key="1">
    <citation type="journal article" date="2011" name="Mol. Biol. Evol.">
        <title>Unity in variety -- the pan-genome of the Chlamydiae.</title>
        <authorList>
            <person name="Collingro A."/>
            <person name="Tischler P."/>
            <person name="Weinmaier T."/>
            <person name="Penz T."/>
            <person name="Heinz E."/>
            <person name="Brunham R.C."/>
            <person name="Read T.D."/>
            <person name="Bavoil P.M."/>
            <person name="Sachse K."/>
            <person name="Kahane S."/>
            <person name="Friedman M.G."/>
            <person name="Rattei T."/>
            <person name="Myers G.S.A."/>
            <person name="Horn M."/>
        </authorList>
    </citation>
    <scope>NUCLEOTIDE SEQUENCE</scope>
    <source>
        <strain>Z</strain>
    </source>
</reference>
<reference evidence="1 2" key="2">
    <citation type="journal article" date="2011" name="Mol. Biol. Evol.">
        <title>Unity in variety--the pan-genome of the Chlamydiae.</title>
        <authorList>
            <person name="Collingro A."/>
            <person name="Tischler P."/>
            <person name="Weinmaier T."/>
            <person name="Penz T."/>
            <person name="Heinz E."/>
            <person name="Brunham R.C."/>
            <person name="Read T.D."/>
            <person name="Bavoil P.M."/>
            <person name="Sachse K."/>
            <person name="Kahane S."/>
            <person name="Friedman M.G."/>
            <person name="Rattei T."/>
            <person name="Myers G.S."/>
            <person name="Horn M."/>
        </authorList>
    </citation>
    <scope>NUCLEOTIDE SEQUENCE [LARGE SCALE GENOMIC DNA]</scope>
    <source>
        <strain evidence="2">ATCC VR-1471 / Z</strain>
    </source>
</reference>
<keyword evidence="2" id="KW-1185">Reference proteome</keyword>
<name>F8L6Y9_SIMNZ</name>
<dbReference type="STRING" id="331113.SNE_A06220"/>
<protein>
    <submittedName>
        <fullName evidence="1">Uncharacterized protein</fullName>
    </submittedName>
</protein>
<dbReference type="AlphaFoldDB" id="F8L6Y9"/>
<dbReference type="Proteomes" id="UP000000496">
    <property type="component" value="Chromosome gsn.131"/>
</dbReference>